<dbReference type="PANTHER" id="PTHR33933">
    <property type="entry name" value="NUCLEOTIDYLTRANSFERASE"/>
    <property type="match status" value="1"/>
</dbReference>
<proteinExistence type="predicted"/>
<dbReference type="CDD" id="cd05403">
    <property type="entry name" value="NT_KNTase_like"/>
    <property type="match status" value="1"/>
</dbReference>
<dbReference type="EMBL" id="AP019769">
    <property type="protein sequence ID" value="BBL45242.1"/>
    <property type="molecule type" value="Genomic_DNA"/>
</dbReference>
<dbReference type="InterPro" id="IPR043519">
    <property type="entry name" value="NT_sf"/>
</dbReference>
<gene>
    <name evidence="2" type="ORF">MJ1_0063</name>
</gene>
<keyword evidence="3" id="KW-1185">Reference proteome</keyword>
<dbReference type="Proteomes" id="UP001055553">
    <property type="component" value="Chromosome"/>
</dbReference>
<protein>
    <submittedName>
        <fullName evidence="2">Nucleotidyltransferase</fullName>
    </submittedName>
</protein>
<dbReference type="InterPro" id="IPR052548">
    <property type="entry name" value="Type_VII_TA_antitoxin"/>
</dbReference>
<dbReference type="InterPro" id="IPR041633">
    <property type="entry name" value="Polbeta"/>
</dbReference>
<dbReference type="Gene3D" id="3.30.460.10">
    <property type="entry name" value="Beta Polymerase, domain 2"/>
    <property type="match status" value="1"/>
</dbReference>
<evidence type="ECO:0000259" key="1">
    <source>
        <dbReference type="Pfam" id="PF18765"/>
    </source>
</evidence>
<dbReference type="KEGG" id="naer:MJ1_0063"/>
<reference evidence="3" key="1">
    <citation type="journal article" date="2022" name="Int. J. Syst. Evol. Microbiol.">
        <title>Nanobdella aerobiophila gen. nov., sp. nov., a thermoacidophilic, obligate ectosymbiotic archaeon, and proposal of Nanobdellaceae fam. nov., Nanobdellales ord. nov. and Nanobdellia class. nov.</title>
        <authorList>
            <person name="Kato S."/>
            <person name="Ogasawara A."/>
            <person name="Itoh T."/>
            <person name="Sakai H.D."/>
            <person name="Shimizu M."/>
            <person name="Yuki M."/>
            <person name="Kaneko M."/>
            <person name="Takashina T."/>
            <person name="Ohkuma M."/>
        </authorList>
    </citation>
    <scope>NUCLEOTIDE SEQUENCE [LARGE SCALE GENOMIC DNA]</scope>
    <source>
        <strain evidence="3">MJ1</strain>
    </source>
</reference>
<dbReference type="SUPFAM" id="SSF81301">
    <property type="entry name" value="Nucleotidyltransferase"/>
    <property type="match status" value="1"/>
</dbReference>
<evidence type="ECO:0000313" key="3">
    <source>
        <dbReference type="Proteomes" id="UP001055553"/>
    </source>
</evidence>
<name>A0A915SHU8_9ARCH</name>
<evidence type="ECO:0000313" key="2">
    <source>
        <dbReference type="EMBL" id="BBL45242.1"/>
    </source>
</evidence>
<dbReference type="RefSeq" id="WP_258393283.1">
    <property type="nucleotide sequence ID" value="NZ_AP019769.1"/>
</dbReference>
<dbReference type="AlphaFoldDB" id="A0A915SHU8"/>
<dbReference type="GeneID" id="74568015"/>
<organism evidence="2 3">
    <name type="scientific">Nanobdella aerobiophila</name>
    <dbReference type="NCBI Taxonomy" id="2586965"/>
    <lineage>
        <taxon>Archaea</taxon>
        <taxon>Nanobdellota</taxon>
        <taxon>Nanobdellia</taxon>
        <taxon>Nanobdellales</taxon>
        <taxon>Nanobdellaceae</taxon>
        <taxon>Nanobdella</taxon>
    </lineage>
</organism>
<accession>A0A915SHU8</accession>
<dbReference type="Pfam" id="PF18765">
    <property type="entry name" value="Polbeta"/>
    <property type="match status" value="1"/>
</dbReference>
<feature type="domain" description="Polymerase beta nucleotidyltransferase" evidence="1">
    <location>
        <begin position="14"/>
        <end position="84"/>
    </location>
</feature>
<sequence length="108" mass="12999">MNDLEIIKKVIYDVANEYNIKIDKIILFGSRARGDYREDSDYDILIITEDKLDKDLYYKFLGKINWELLAKLDKSIDLLCINKEEFEEKKIYRGFVYYWAEKEGILIK</sequence>
<dbReference type="PANTHER" id="PTHR33933:SF3">
    <property type="entry name" value="PROTEIN ADENYLYLTRANSFERASE MJ0604-RELATED"/>
    <property type="match status" value="1"/>
</dbReference>